<name>A0ABY8MYS5_9PSED</name>
<sequence>MRAFSTCLAVALLAISATSQAGVFEDKTDRFTGVRSVAWQTIPDEAEGFAVTTAAYYSKGSPTPNEYFFQIITYANTSQFAGCPYVDWLIDGEPAPYLNAKYSSDSTGSATIERFAMTPDRATLTQLASAKLVEFKVCNVESSIGSDDMAGLRKVLAETK</sequence>
<evidence type="ECO:0000313" key="2">
    <source>
        <dbReference type="EMBL" id="WGK92560.1"/>
    </source>
</evidence>
<dbReference type="RefSeq" id="WP_280163472.1">
    <property type="nucleotide sequence ID" value="NZ_CP093428.1"/>
</dbReference>
<reference evidence="2 3" key="1">
    <citation type="submission" date="2022-03" db="EMBL/GenBank/DDBJ databases">
        <title>Plant growth promoting endophytes with ACC deaminase activity.</title>
        <authorList>
            <person name="Charles T."/>
            <person name="Van Dyk A."/>
            <person name="Cheng J."/>
            <person name="Heil J."/>
        </authorList>
    </citation>
    <scope>NUCLEOTIDE SEQUENCE [LARGE SCALE GENOMIC DNA]</scope>
    <source>
        <strain evidence="2 3">8R6</strain>
    </source>
</reference>
<feature type="chain" id="PRO_5045623209" evidence="1">
    <location>
        <begin position="22"/>
        <end position="160"/>
    </location>
</feature>
<organism evidence="2 3">
    <name type="scientific">Pseudomonas migulae</name>
    <dbReference type="NCBI Taxonomy" id="78543"/>
    <lineage>
        <taxon>Bacteria</taxon>
        <taxon>Pseudomonadati</taxon>
        <taxon>Pseudomonadota</taxon>
        <taxon>Gammaproteobacteria</taxon>
        <taxon>Pseudomonadales</taxon>
        <taxon>Pseudomonadaceae</taxon>
        <taxon>Pseudomonas</taxon>
    </lineage>
</organism>
<protein>
    <submittedName>
        <fullName evidence="2">Uncharacterized protein</fullName>
    </submittedName>
</protein>
<keyword evidence="3" id="KW-1185">Reference proteome</keyword>
<proteinExistence type="predicted"/>
<dbReference type="Proteomes" id="UP001243713">
    <property type="component" value="Chromosome"/>
</dbReference>
<gene>
    <name evidence="2" type="ORF">MOQ58_10365</name>
</gene>
<feature type="signal peptide" evidence="1">
    <location>
        <begin position="1"/>
        <end position="21"/>
    </location>
</feature>
<evidence type="ECO:0000313" key="3">
    <source>
        <dbReference type="Proteomes" id="UP001243713"/>
    </source>
</evidence>
<dbReference type="EMBL" id="CP093428">
    <property type="protein sequence ID" value="WGK92560.1"/>
    <property type="molecule type" value="Genomic_DNA"/>
</dbReference>
<accession>A0ABY8MYS5</accession>
<evidence type="ECO:0000256" key="1">
    <source>
        <dbReference type="SAM" id="SignalP"/>
    </source>
</evidence>
<keyword evidence="1" id="KW-0732">Signal</keyword>